<dbReference type="Proteomes" id="UP001381693">
    <property type="component" value="Unassembled WGS sequence"/>
</dbReference>
<name>A0AAN8X8S6_HALRR</name>
<dbReference type="EMBL" id="JAXCGZ010007866">
    <property type="protein sequence ID" value="KAK7078371.1"/>
    <property type="molecule type" value="Genomic_DNA"/>
</dbReference>
<keyword evidence="2" id="KW-1185">Reference proteome</keyword>
<organism evidence="1 2">
    <name type="scientific">Halocaridina rubra</name>
    <name type="common">Hawaiian red shrimp</name>
    <dbReference type="NCBI Taxonomy" id="373956"/>
    <lineage>
        <taxon>Eukaryota</taxon>
        <taxon>Metazoa</taxon>
        <taxon>Ecdysozoa</taxon>
        <taxon>Arthropoda</taxon>
        <taxon>Crustacea</taxon>
        <taxon>Multicrustacea</taxon>
        <taxon>Malacostraca</taxon>
        <taxon>Eumalacostraca</taxon>
        <taxon>Eucarida</taxon>
        <taxon>Decapoda</taxon>
        <taxon>Pleocyemata</taxon>
        <taxon>Caridea</taxon>
        <taxon>Atyoidea</taxon>
        <taxon>Atyidae</taxon>
        <taxon>Halocaridina</taxon>
    </lineage>
</organism>
<evidence type="ECO:0000313" key="1">
    <source>
        <dbReference type="EMBL" id="KAK7078371.1"/>
    </source>
</evidence>
<dbReference type="AlphaFoldDB" id="A0AAN8X8S6"/>
<reference evidence="1 2" key="1">
    <citation type="submission" date="2023-11" db="EMBL/GenBank/DDBJ databases">
        <title>Halocaridina rubra genome assembly.</title>
        <authorList>
            <person name="Smith C."/>
        </authorList>
    </citation>
    <scope>NUCLEOTIDE SEQUENCE [LARGE SCALE GENOMIC DNA]</scope>
    <source>
        <strain evidence="1">EP-1</strain>
        <tissue evidence="1">Whole</tissue>
    </source>
</reference>
<evidence type="ECO:0000313" key="2">
    <source>
        <dbReference type="Proteomes" id="UP001381693"/>
    </source>
</evidence>
<gene>
    <name evidence="1" type="ORF">SK128_017461</name>
</gene>
<sequence length="153" mass="17739">MIEVYLRLLLMQQFWETCIRGMTITTTTPFGSTHSGCLYNGFWYSESSQVYRLDCHQYLCSGSGWIQTNEADPYCCEVDGYYYLPGERRYQDDCYEYVCQNGILEKTNKTHPECCSSNWWWSNDMYWYSYSDYIISKGGVGLNATLSNGACSG</sequence>
<accession>A0AAN8X8S6</accession>
<protein>
    <submittedName>
        <fullName evidence="1">Uncharacterized protein</fullName>
    </submittedName>
</protein>
<comment type="caution">
    <text evidence="1">The sequence shown here is derived from an EMBL/GenBank/DDBJ whole genome shotgun (WGS) entry which is preliminary data.</text>
</comment>
<proteinExistence type="predicted"/>